<evidence type="ECO:0000256" key="2">
    <source>
        <dbReference type="HAMAP-Rule" id="MF_00734"/>
    </source>
</evidence>
<keyword evidence="1 2" id="KW-0456">Lyase</keyword>
<gene>
    <name evidence="2" type="primary">lacD</name>
    <name evidence="3" type="ORF">KQ656_08360</name>
</gene>
<dbReference type="SMART" id="SM01133">
    <property type="entry name" value="DeoC"/>
    <property type="match status" value="1"/>
</dbReference>
<dbReference type="PANTHER" id="PTHR39340">
    <property type="entry name" value="SULFOFRUCTOSEPHOSPHATE ALDOLASE"/>
    <property type="match status" value="1"/>
</dbReference>
<dbReference type="RefSeq" id="WP_216683635.1">
    <property type="nucleotide sequence ID" value="NZ_CP116807.1"/>
</dbReference>
<dbReference type="EMBL" id="JAHLZN010000014">
    <property type="protein sequence ID" value="MBU6113969.1"/>
    <property type="molecule type" value="Genomic_DNA"/>
</dbReference>
<dbReference type="InterPro" id="IPR050552">
    <property type="entry name" value="LacD_aldolase"/>
</dbReference>
<dbReference type="HAMAP" id="MF_00734">
    <property type="entry name" value="LacD"/>
    <property type="match status" value="1"/>
</dbReference>
<dbReference type="InterPro" id="IPR005927">
    <property type="entry name" value="Tag_1.6-dipho_adolase"/>
</dbReference>
<evidence type="ECO:0000313" key="4">
    <source>
        <dbReference type="Proteomes" id="UP000770161"/>
    </source>
</evidence>
<dbReference type="NCBIfam" id="NF009498">
    <property type="entry name" value="PRK12858.1"/>
    <property type="match status" value="1"/>
</dbReference>
<organism evidence="3 4">
    <name type="scientific">Mammaliicoccus lentus</name>
    <name type="common">Staphylococcus lentus</name>
    <dbReference type="NCBI Taxonomy" id="42858"/>
    <lineage>
        <taxon>Bacteria</taxon>
        <taxon>Bacillati</taxon>
        <taxon>Bacillota</taxon>
        <taxon>Bacilli</taxon>
        <taxon>Bacillales</taxon>
        <taxon>Staphylococcaceae</taxon>
        <taxon>Mammaliicoccus</taxon>
    </lineage>
</organism>
<dbReference type="Pfam" id="PF01791">
    <property type="entry name" value="DeoC"/>
    <property type="match status" value="1"/>
</dbReference>
<accession>A0ABS6GX05</accession>
<protein>
    <recommendedName>
        <fullName evidence="2">Tagatose 1,6-diphosphate aldolase</fullName>
        <ecNumber evidence="2">4.1.2.40</ecNumber>
    </recommendedName>
    <alternativeName>
        <fullName evidence="2">D-tagatose-1,6-bisphosphate aldolase</fullName>
    </alternativeName>
    <alternativeName>
        <fullName evidence="2">Tagatose-bisphosphate aldolase</fullName>
    </alternativeName>
</protein>
<evidence type="ECO:0000313" key="3">
    <source>
        <dbReference type="EMBL" id="MBU6113969.1"/>
    </source>
</evidence>
<comment type="similarity">
    <text evidence="2">Belongs to the aldolase LacD family.</text>
</comment>
<reference evidence="3 4" key="1">
    <citation type="submission" date="2021-06" db="EMBL/GenBank/DDBJ databases">
        <title>Staphylococcus lentus K169 genome sequencing.</title>
        <authorList>
            <person name="Sundareshan S."/>
            <person name="Akhila D.S."/>
            <person name="Prachi D."/>
            <person name="Sivakumar R."/>
            <person name="Rajendhran J."/>
            <person name="Isloor S."/>
            <person name="Hegde N.R."/>
        </authorList>
    </citation>
    <scope>NUCLEOTIDE SEQUENCE [LARGE SCALE GENOMIC DNA]</scope>
    <source>
        <strain evidence="3 4">K169</strain>
    </source>
</reference>
<keyword evidence="2" id="KW-0423">Lactose metabolism</keyword>
<name>A0ABS6GX05_MAMLE</name>
<sequence length="314" mass="35163">MTKKDLSKLLDENGVFSAIAIDQRGALERLLKDYANEENISSFKSLVSEILTPYGSSILLDPEYGMEAARKKDKDAGLILAYEQTGYEKSVPGRLPRLIENQSVQKLKEKGADAIKILIYYDADESDEINDKKKAFVERIGSECETEDVPFLLEILTYDSHITDEKGPEFAKLRPNKVIRAMNSFSEPRYKADVLKVETPVNMNYVEGLGDKEVVYTQKEAAQYFEEQNNSTNLPYIFLSGGISADLFNKSLKFAKDSGSKFNGVLCGRATWKGATETLVTDGWDASEKWLNDIGLQNLKALNQVNQINATPIK</sequence>
<keyword evidence="4" id="KW-1185">Reference proteome</keyword>
<comment type="caution">
    <text evidence="3">The sequence shown here is derived from an EMBL/GenBank/DDBJ whole genome shotgun (WGS) entry which is preliminary data.</text>
</comment>
<evidence type="ECO:0000256" key="1">
    <source>
        <dbReference type="ARBA" id="ARBA00023239"/>
    </source>
</evidence>
<dbReference type="InterPro" id="IPR002915">
    <property type="entry name" value="DeoC/FbaB/LacD_aldolase"/>
</dbReference>
<comment type="catalytic activity">
    <reaction evidence="2">
        <text>D-tagatofuranose 1,6-bisphosphate = D-glyceraldehyde 3-phosphate + dihydroxyacetone phosphate</text>
        <dbReference type="Rhea" id="RHEA:22948"/>
        <dbReference type="ChEBI" id="CHEBI:57642"/>
        <dbReference type="ChEBI" id="CHEBI:58694"/>
        <dbReference type="ChEBI" id="CHEBI:59776"/>
        <dbReference type="EC" id="4.1.2.40"/>
    </reaction>
</comment>
<dbReference type="EC" id="4.1.2.40" evidence="2"/>
<dbReference type="Proteomes" id="UP000770161">
    <property type="component" value="Unassembled WGS sequence"/>
</dbReference>
<proteinExistence type="inferred from homology"/>
<comment type="pathway">
    <text evidence="2">Carbohydrate metabolism; D-tagatose 6-phosphate degradation; D-glyceraldehyde 3-phosphate and glycerone phosphate from D-tagatose 6-phosphate: step 2/2.</text>
</comment>
<dbReference type="PANTHER" id="PTHR39340:SF1">
    <property type="entry name" value="SULFOFRUCTOSEPHOSPHATE ALDOLASE"/>
    <property type="match status" value="1"/>
</dbReference>